<dbReference type="InterPro" id="IPR006020">
    <property type="entry name" value="PTB/PI_dom"/>
</dbReference>
<evidence type="ECO:0000313" key="2">
    <source>
        <dbReference type="EMBL" id="CAF0850575.1"/>
    </source>
</evidence>
<feature type="domain" description="PID" evidence="1">
    <location>
        <begin position="14"/>
        <end position="141"/>
    </location>
</feature>
<protein>
    <recommendedName>
        <fullName evidence="1">PID domain-containing protein</fullName>
    </recommendedName>
</protein>
<evidence type="ECO:0000313" key="3">
    <source>
        <dbReference type="EMBL" id="CAF3635812.1"/>
    </source>
</evidence>
<dbReference type="PANTHER" id="PTHR47695">
    <property type="entry name" value="PID DOMAIN-CONTAINING PROTEIN"/>
    <property type="match status" value="1"/>
</dbReference>
<proteinExistence type="predicted"/>
<reference evidence="2" key="1">
    <citation type="submission" date="2021-02" db="EMBL/GenBank/DDBJ databases">
        <authorList>
            <person name="Nowell W R."/>
        </authorList>
    </citation>
    <scope>NUCLEOTIDE SEQUENCE</scope>
</reference>
<dbReference type="EMBL" id="CAJOBA010002227">
    <property type="protein sequence ID" value="CAF3635812.1"/>
    <property type="molecule type" value="Genomic_DNA"/>
</dbReference>
<dbReference type="SMART" id="SM00462">
    <property type="entry name" value="PTB"/>
    <property type="match status" value="1"/>
</dbReference>
<dbReference type="InterPro" id="IPR011993">
    <property type="entry name" value="PH-like_dom_sf"/>
</dbReference>
<dbReference type="PROSITE" id="PS01179">
    <property type="entry name" value="PID"/>
    <property type="match status" value="1"/>
</dbReference>
<comment type="caution">
    <text evidence="2">The sequence shown here is derived from an EMBL/GenBank/DDBJ whole genome shotgun (WGS) entry which is preliminary data.</text>
</comment>
<dbReference type="Proteomes" id="UP000682733">
    <property type="component" value="Unassembled WGS sequence"/>
</dbReference>
<gene>
    <name evidence="2" type="ORF">OVA965_LOCUS7121</name>
    <name evidence="3" type="ORF">TMI583_LOCUS7117</name>
</gene>
<dbReference type="GO" id="GO:0005737">
    <property type="term" value="C:cytoplasm"/>
    <property type="evidence" value="ECO:0007669"/>
    <property type="project" value="TreeGrafter"/>
</dbReference>
<name>A0A8S2D5R2_9BILA</name>
<organism evidence="2 4">
    <name type="scientific">Didymodactylos carnosus</name>
    <dbReference type="NCBI Taxonomy" id="1234261"/>
    <lineage>
        <taxon>Eukaryota</taxon>
        <taxon>Metazoa</taxon>
        <taxon>Spiralia</taxon>
        <taxon>Gnathifera</taxon>
        <taxon>Rotifera</taxon>
        <taxon>Eurotatoria</taxon>
        <taxon>Bdelloidea</taxon>
        <taxon>Philodinida</taxon>
        <taxon>Philodinidae</taxon>
        <taxon>Didymodactylos</taxon>
    </lineage>
</organism>
<dbReference type="Proteomes" id="UP000677228">
    <property type="component" value="Unassembled WGS sequence"/>
</dbReference>
<dbReference type="AlphaFoldDB" id="A0A8S2D5R2"/>
<dbReference type="Gene3D" id="2.30.29.30">
    <property type="entry name" value="Pleckstrin-homology domain (PH domain)/Phosphotyrosine-binding domain (PTB)"/>
    <property type="match status" value="1"/>
</dbReference>
<dbReference type="EMBL" id="CAJNOK010002227">
    <property type="protein sequence ID" value="CAF0850575.1"/>
    <property type="molecule type" value="Genomic_DNA"/>
</dbReference>
<dbReference type="PANTHER" id="PTHR47695:SF3">
    <property type="entry name" value="PID DOMAIN-CONTAINING PROTEIN"/>
    <property type="match status" value="1"/>
</dbReference>
<sequence length="147" mass="16656">MTSGDKKNQSEPAGDGISFKAKLFGVEELDESGKDQVCLDAMTRLKAFVKSKKESKQKIRITFTPSGVNLIDESTQMSLGFHEIERISFIIPDPKDKRTFGYIYEEKNDRHQFWAFKTEGAVCAALVVSELNRILEIAFEQSNNNQE</sequence>
<dbReference type="SUPFAM" id="SSF50729">
    <property type="entry name" value="PH domain-like"/>
    <property type="match status" value="1"/>
</dbReference>
<evidence type="ECO:0000313" key="4">
    <source>
        <dbReference type="Proteomes" id="UP000677228"/>
    </source>
</evidence>
<evidence type="ECO:0000259" key="1">
    <source>
        <dbReference type="PROSITE" id="PS01179"/>
    </source>
</evidence>
<dbReference type="Pfam" id="PF00640">
    <property type="entry name" value="PID"/>
    <property type="match status" value="1"/>
</dbReference>
<accession>A0A8S2D5R2</accession>